<dbReference type="GO" id="GO:0005829">
    <property type="term" value="C:cytosol"/>
    <property type="evidence" value="ECO:0007669"/>
    <property type="project" value="TreeGrafter"/>
</dbReference>
<proteinExistence type="inferred from homology"/>
<comment type="catalytic activity">
    <reaction evidence="6 8">
        <text>dCMP + ATP = dCDP + ADP</text>
        <dbReference type="Rhea" id="RHEA:25094"/>
        <dbReference type="ChEBI" id="CHEBI:30616"/>
        <dbReference type="ChEBI" id="CHEBI:57566"/>
        <dbReference type="ChEBI" id="CHEBI:58593"/>
        <dbReference type="ChEBI" id="CHEBI:456216"/>
        <dbReference type="EC" id="2.7.4.25"/>
    </reaction>
</comment>
<keyword evidence="5 8" id="KW-0067">ATP-binding</keyword>
<dbReference type="AlphaFoldDB" id="A0A328C3U7"/>
<dbReference type="GO" id="GO:0005524">
    <property type="term" value="F:ATP binding"/>
    <property type="evidence" value="ECO:0007669"/>
    <property type="project" value="UniProtKB-UniRule"/>
</dbReference>
<keyword evidence="2 8" id="KW-0808">Transferase</keyword>
<dbReference type="GO" id="GO:0036430">
    <property type="term" value="F:CMP kinase activity"/>
    <property type="evidence" value="ECO:0007669"/>
    <property type="project" value="RHEA"/>
</dbReference>
<dbReference type="Gene3D" id="3.40.50.300">
    <property type="entry name" value="P-loop containing nucleotide triphosphate hydrolases"/>
    <property type="match status" value="1"/>
</dbReference>
<dbReference type="GO" id="GO:0006220">
    <property type="term" value="P:pyrimidine nucleotide metabolic process"/>
    <property type="evidence" value="ECO:0007669"/>
    <property type="project" value="UniProtKB-UniRule"/>
</dbReference>
<dbReference type="InterPro" id="IPR011994">
    <property type="entry name" value="Cytidylate_kinase_dom"/>
</dbReference>
<keyword evidence="11" id="KW-1185">Reference proteome</keyword>
<comment type="subcellular location">
    <subcellularLocation>
        <location evidence="8">Cytoplasm</location>
    </subcellularLocation>
</comment>
<evidence type="ECO:0000313" key="11">
    <source>
        <dbReference type="Proteomes" id="UP000249169"/>
    </source>
</evidence>
<feature type="domain" description="Cytidylate kinase" evidence="9">
    <location>
        <begin position="3"/>
        <end position="215"/>
    </location>
</feature>
<dbReference type="CDD" id="cd02020">
    <property type="entry name" value="CMPK"/>
    <property type="match status" value="1"/>
</dbReference>
<comment type="caution">
    <text evidence="10">The sequence shown here is derived from an EMBL/GenBank/DDBJ whole genome shotgun (WGS) entry which is preliminary data.</text>
</comment>
<sequence length="222" mass="24141">MIVAIDGPAGAGKSTIARALAERLGFQLVDTGAMYRAVAFESSASGVDLADAEAVAEIARSLRFEFKFEDGENVIYCNGRALHQEIRSAEVSRNASVISAHPQVREELVSQQRQVGRERSSVLEGRDIGTVVFPDAELKVFITASPEVRAHRRVEQMRQAGEVVDVAQVLSEIVARDRRDSERKIAPLKKAEDALGIDSTEASVDAIVNALCERIAELRPDA</sequence>
<dbReference type="PANTHER" id="PTHR21299">
    <property type="entry name" value="CYTIDYLATE KINASE/PANTOATE-BETA-ALANINE LIGASE"/>
    <property type="match status" value="1"/>
</dbReference>
<name>A0A328C3U7_9DELT</name>
<dbReference type="EC" id="2.7.4.25" evidence="8"/>
<evidence type="ECO:0000256" key="4">
    <source>
        <dbReference type="ARBA" id="ARBA00022777"/>
    </source>
</evidence>
<evidence type="ECO:0000256" key="3">
    <source>
        <dbReference type="ARBA" id="ARBA00022741"/>
    </source>
</evidence>
<evidence type="ECO:0000256" key="5">
    <source>
        <dbReference type="ARBA" id="ARBA00022840"/>
    </source>
</evidence>
<dbReference type="PANTHER" id="PTHR21299:SF2">
    <property type="entry name" value="CYTIDYLATE KINASE"/>
    <property type="match status" value="1"/>
</dbReference>
<evidence type="ECO:0000256" key="8">
    <source>
        <dbReference type="HAMAP-Rule" id="MF_00238"/>
    </source>
</evidence>
<evidence type="ECO:0000256" key="2">
    <source>
        <dbReference type="ARBA" id="ARBA00022679"/>
    </source>
</evidence>
<evidence type="ECO:0000256" key="6">
    <source>
        <dbReference type="ARBA" id="ARBA00047615"/>
    </source>
</evidence>
<dbReference type="EMBL" id="QHKO01000005">
    <property type="protein sequence ID" value="RAL21662.1"/>
    <property type="molecule type" value="Genomic_DNA"/>
</dbReference>
<feature type="binding site" evidence="8">
    <location>
        <begin position="7"/>
        <end position="15"/>
    </location>
    <ligand>
        <name>ATP</name>
        <dbReference type="ChEBI" id="CHEBI:30616"/>
    </ligand>
</feature>
<reference evidence="10 11" key="1">
    <citation type="submission" date="2018-05" db="EMBL/GenBank/DDBJ databases">
        <title>Lujinxingia marina gen. nov. sp. nov., a new facultative anaerobic member of the class Deltaproteobacteria, and proposal of Lujinxingaceae fam. nov.</title>
        <authorList>
            <person name="Li C.-M."/>
        </authorList>
    </citation>
    <scope>NUCLEOTIDE SEQUENCE [LARGE SCALE GENOMIC DNA]</scope>
    <source>
        <strain evidence="10 11">B210</strain>
    </source>
</reference>
<dbReference type="RefSeq" id="WP_111730227.1">
    <property type="nucleotide sequence ID" value="NZ_QHKO01000005.1"/>
</dbReference>
<evidence type="ECO:0000256" key="1">
    <source>
        <dbReference type="ARBA" id="ARBA00009427"/>
    </source>
</evidence>
<dbReference type="Proteomes" id="UP000249169">
    <property type="component" value="Unassembled WGS sequence"/>
</dbReference>
<accession>A0A328C3U7</accession>
<evidence type="ECO:0000313" key="10">
    <source>
        <dbReference type="EMBL" id="RAL21662.1"/>
    </source>
</evidence>
<dbReference type="Pfam" id="PF02224">
    <property type="entry name" value="Cytidylate_kin"/>
    <property type="match status" value="1"/>
</dbReference>
<comment type="similarity">
    <text evidence="1 8">Belongs to the cytidylate kinase family. Type 1 subfamily.</text>
</comment>
<dbReference type="OrthoDB" id="9807434at2"/>
<keyword evidence="8" id="KW-0963">Cytoplasm</keyword>
<keyword evidence="3 8" id="KW-0547">Nucleotide-binding</keyword>
<dbReference type="HAMAP" id="MF_00238">
    <property type="entry name" value="Cytidyl_kinase_type1"/>
    <property type="match status" value="1"/>
</dbReference>
<protein>
    <recommendedName>
        <fullName evidence="8">Cytidylate kinase</fullName>
        <shortName evidence="8">CK</shortName>
        <ecNumber evidence="8">2.7.4.25</ecNumber>
    </recommendedName>
    <alternativeName>
        <fullName evidence="8">Cytidine monophosphate kinase</fullName>
        <shortName evidence="8">CMP kinase</shortName>
    </alternativeName>
</protein>
<dbReference type="GO" id="GO:0015949">
    <property type="term" value="P:nucleobase-containing small molecule interconversion"/>
    <property type="evidence" value="ECO:0007669"/>
    <property type="project" value="TreeGrafter"/>
</dbReference>
<dbReference type="InterPro" id="IPR003136">
    <property type="entry name" value="Cytidylate_kin"/>
</dbReference>
<dbReference type="GO" id="GO:0036431">
    <property type="term" value="F:dCMP kinase activity"/>
    <property type="evidence" value="ECO:0007669"/>
    <property type="project" value="InterPro"/>
</dbReference>
<evidence type="ECO:0000259" key="9">
    <source>
        <dbReference type="Pfam" id="PF02224"/>
    </source>
</evidence>
<keyword evidence="4 8" id="KW-0418">Kinase</keyword>
<organism evidence="10 11">
    <name type="scientific">Lujinxingia litoralis</name>
    <dbReference type="NCBI Taxonomy" id="2211119"/>
    <lineage>
        <taxon>Bacteria</taxon>
        <taxon>Deltaproteobacteria</taxon>
        <taxon>Bradymonadales</taxon>
        <taxon>Lujinxingiaceae</taxon>
        <taxon>Lujinxingia</taxon>
    </lineage>
</organism>
<dbReference type="InterPro" id="IPR027417">
    <property type="entry name" value="P-loop_NTPase"/>
</dbReference>
<dbReference type="NCBIfam" id="TIGR00017">
    <property type="entry name" value="cmk"/>
    <property type="match status" value="1"/>
</dbReference>
<comment type="catalytic activity">
    <reaction evidence="7 8">
        <text>CMP + ATP = CDP + ADP</text>
        <dbReference type="Rhea" id="RHEA:11600"/>
        <dbReference type="ChEBI" id="CHEBI:30616"/>
        <dbReference type="ChEBI" id="CHEBI:58069"/>
        <dbReference type="ChEBI" id="CHEBI:60377"/>
        <dbReference type="ChEBI" id="CHEBI:456216"/>
        <dbReference type="EC" id="2.7.4.25"/>
    </reaction>
</comment>
<dbReference type="SUPFAM" id="SSF52540">
    <property type="entry name" value="P-loop containing nucleoside triphosphate hydrolases"/>
    <property type="match status" value="1"/>
</dbReference>
<evidence type="ECO:0000256" key="7">
    <source>
        <dbReference type="ARBA" id="ARBA00048478"/>
    </source>
</evidence>
<gene>
    <name evidence="8" type="primary">cmk</name>
    <name evidence="10" type="ORF">DL240_12460</name>
</gene>